<keyword evidence="2" id="KW-1185">Reference proteome</keyword>
<gene>
    <name evidence="1" type="ORF">CLHUN_34310</name>
</gene>
<dbReference type="OrthoDB" id="8239791at2"/>
<organism evidence="1 2">
    <name type="scientific">Ruminiclostridium hungatei</name>
    <name type="common">Clostridium hungatei</name>
    <dbReference type="NCBI Taxonomy" id="48256"/>
    <lineage>
        <taxon>Bacteria</taxon>
        <taxon>Bacillati</taxon>
        <taxon>Bacillota</taxon>
        <taxon>Clostridia</taxon>
        <taxon>Eubacteriales</taxon>
        <taxon>Oscillospiraceae</taxon>
        <taxon>Ruminiclostridium</taxon>
    </lineage>
</organism>
<reference evidence="1 2" key="1">
    <citation type="submission" date="2017-03" db="EMBL/GenBank/DDBJ databases">
        <title>Genome sequence of Clostridium hungatei DSM 14427.</title>
        <authorList>
            <person name="Poehlein A."/>
            <person name="Daniel R."/>
        </authorList>
    </citation>
    <scope>NUCLEOTIDE SEQUENCE [LARGE SCALE GENOMIC DNA]</scope>
    <source>
        <strain evidence="1 2">DSM 14427</strain>
    </source>
</reference>
<evidence type="ECO:0000313" key="1">
    <source>
        <dbReference type="EMBL" id="OPX42611.1"/>
    </source>
</evidence>
<dbReference type="STRING" id="48256.CLHUN_34310"/>
<comment type="caution">
    <text evidence="1">The sequence shown here is derived from an EMBL/GenBank/DDBJ whole genome shotgun (WGS) entry which is preliminary data.</text>
</comment>
<proteinExistence type="predicted"/>
<name>A0A1V4SH96_RUMHU</name>
<evidence type="ECO:0000313" key="2">
    <source>
        <dbReference type="Proteomes" id="UP000191554"/>
    </source>
</evidence>
<accession>A0A1V4SH96</accession>
<dbReference type="EMBL" id="MZGX01000026">
    <property type="protein sequence ID" value="OPX42611.1"/>
    <property type="molecule type" value="Genomic_DNA"/>
</dbReference>
<protein>
    <submittedName>
        <fullName evidence="1">Uncharacterized protein</fullName>
    </submittedName>
</protein>
<dbReference type="Proteomes" id="UP000191554">
    <property type="component" value="Unassembled WGS sequence"/>
</dbReference>
<sequence length="73" mass="8815">MKKDELKKVLEDRGIPKELYNLDGVGRTDERFCLECNNKWEVYFRERGIKTTDLIFNTEEEACQYIFEELVDF</sequence>
<dbReference type="AlphaFoldDB" id="A0A1V4SH96"/>
<dbReference type="RefSeq" id="WP_080065861.1">
    <property type="nucleotide sequence ID" value="NZ_MZGX01000026.1"/>
</dbReference>